<feature type="transmembrane region" description="Helical" evidence="16">
    <location>
        <begin position="1217"/>
        <end position="1239"/>
    </location>
</feature>
<evidence type="ECO:0000256" key="15">
    <source>
        <dbReference type="SAM" id="MobiDB-lite"/>
    </source>
</evidence>
<name>A0A058Z9V5_FONAL</name>
<dbReference type="FunFam" id="1.20.1640.10:FF:000008">
    <property type="entry name" value="NPC intracellular cholesterol transporter 1"/>
    <property type="match status" value="1"/>
</dbReference>
<organism evidence="19">
    <name type="scientific">Fonticula alba</name>
    <name type="common">Slime mold</name>
    <dbReference type="NCBI Taxonomy" id="691883"/>
    <lineage>
        <taxon>Eukaryota</taxon>
        <taxon>Rotosphaerida</taxon>
        <taxon>Fonticulaceae</taxon>
        <taxon>Fonticula</taxon>
    </lineage>
</organism>
<dbReference type="Gene3D" id="1.20.1640.10">
    <property type="entry name" value="Multidrug efflux transporter AcrB transmembrane domain"/>
    <property type="match status" value="2"/>
</dbReference>
<dbReference type="GeneID" id="20526675"/>
<dbReference type="InterPro" id="IPR032190">
    <property type="entry name" value="NPC1_N"/>
</dbReference>
<evidence type="ECO:0000256" key="11">
    <source>
        <dbReference type="ARBA" id="ARBA00023157"/>
    </source>
</evidence>
<feature type="region of interest" description="Disordered" evidence="15">
    <location>
        <begin position="816"/>
        <end position="835"/>
    </location>
</feature>
<dbReference type="OrthoDB" id="6510177at2759"/>
<evidence type="ECO:0000313" key="19">
    <source>
        <dbReference type="EMBL" id="KCV71005.1"/>
    </source>
</evidence>
<feature type="region of interest" description="Disordered" evidence="15">
    <location>
        <begin position="1415"/>
        <end position="1437"/>
    </location>
</feature>
<dbReference type="GO" id="GO:0032934">
    <property type="term" value="F:sterol binding"/>
    <property type="evidence" value="ECO:0007669"/>
    <property type="project" value="TreeGrafter"/>
</dbReference>
<feature type="transmembrane region" description="Helical" evidence="16">
    <location>
        <begin position="895"/>
        <end position="915"/>
    </location>
</feature>
<feature type="transmembrane region" description="Helical" evidence="16">
    <location>
        <begin position="363"/>
        <end position="383"/>
    </location>
</feature>
<evidence type="ECO:0000256" key="1">
    <source>
        <dbReference type="ARBA" id="ARBA00004127"/>
    </source>
</evidence>
<feature type="transmembrane region" description="Helical" evidence="16">
    <location>
        <begin position="282"/>
        <end position="303"/>
    </location>
</feature>
<evidence type="ECO:0000256" key="17">
    <source>
        <dbReference type="SAM" id="SignalP"/>
    </source>
</evidence>
<evidence type="ECO:0000256" key="16">
    <source>
        <dbReference type="SAM" id="Phobius"/>
    </source>
</evidence>
<dbReference type="GO" id="GO:0015918">
    <property type="term" value="P:sterol transport"/>
    <property type="evidence" value="ECO:0007669"/>
    <property type="project" value="UniProtKB-ARBA"/>
</dbReference>
<feature type="compositionally biased region" description="Low complexity" evidence="15">
    <location>
        <begin position="1415"/>
        <end position="1429"/>
    </location>
</feature>
<dbReference type="GO" id="GO:0016020">
    <property type="term" value="C:membrane"/>
    <property type="evidence" value="ECO:0007669"/>
    <property type="project" value="InterPro"/>
</dbReference>
<keyword evidence="6 17" id="KW-0732">Signal</keyword>
<dbReference type="Pfam" id="PF22314">
    <property type="entry name" value="NPC1_MLD"/>
    <property type="match status" value="1"/>
</dbReference>
<evidence type="ECO:0000256" key="12">
    <source>
        <dbReference type="ARBA" id="ARBA00023166"/>
    </source>
</evidence>
<feature type="transmembrane region" description="Helical" evidence="16">
    <location>
        <begin position="677"/>
        <end position="699"/>
    </location>
</feature>
<evidence type="ECO:0000256" key="4">
    <source>
        <dbReference type="ARBA" id="ARBA00022548"/>
    </source>
</evidence>
<dbReference type="Pfam" id="PF16414">
    <property type="entry name" value="NPC1_N"/>
    <property type="match status" value="1"/>
</dbReference>
<evidence type="ECO:0000313" key="20">
    <source>
        <dbReference type="Proteomes" id="UP000030693"/>
    </source>
</evidence>
<feature type="domain" description="SSD" evidence="18">
    <location>
        <begin position="613"/>
        <end position="776"/>
    </location>
</feature>
<evidence type="ECO:0000256" key="8">
    <source>
        <dbReference type="ARBA" id="ARBA00023055"/>
    </source>
</evidence>
<feature type="chain" id="PRO_5001566772" description="SSD domain-containing protein" evidence="17">
    <location>
        <begin position="26"/>
        <end position="1450"/>
    </location>
</feature>
<feature type="transmembrane region" description="Helical" evidence="16">
    <location>
        <begin position="1260"/>
        <end position="1282"/>
    </location>
</feature>
<dbReference type="eggNOG" id="KOG1933">
    <property type="taxonomic scope" value="Eukaryota"/>
</dbReference>
<gene>
    <name evidence="19" type="ORF">H696_01950</name>
</gene>
<accession>A0A058Z9V5</accession>
<evidence type="ECO:0000256" key="7">
    <source>
        <dbReference type="ARBA" id="ARBA00022989"/>
    </source>
</evidence>
<keyword evidence="8" id="KW-0445">Lipid transport</keyword>
<evidence type="ECO:0000256" key="14">
    <source>
        <dbReference type="ARBA" id="ARBA00023221"/>
    </source>
</evidence>
<dbReference type="OMA" id="WWFDVES"/>
<feature type="transmembrane region" description="Helical" evidence="16">
    <location>
        <begin position="1294"/>
        <end position="1317"/>
    </location>
</feature>
<dbReference type="FunFam" id="1.20.1640.10:FF:000029">
    <property type="entry name" value="Putative Patched sphingolipid transporter"/>
    <property type="match status" value="1"/>
</dbReference>
<dbReference type="InterPro" id="IPR004765">
    <property type="entry name" value="NPC1-like"/>
</dbReference>
<dbReference type="PROSITE" id="PS50156">
    <property type="entry name" value="SSD"/>
    <property type="match status" value="1"/>
</dbReference>
<keyword evidence="20" id="KW-1185">Reference proteome</keyword>
<evidence type="ECO:0000256" key="3">
    <source>
        <dbReference type="ARBA" id="ARBA00022448"/>
    </source>
</evidence>
<evidence type="ECO:0000256" key="10">
    <source>
        <dbReference type="ARBA" id="ARBA00023136"/>
    </source>
</evidence>
<dbReference type="InterPro" id="IPR053956">
    <property type="entry name" value="NPC1_MLD"/>
</dbReference>
<proteinExistence type="inferred from homology"/>
<feature type="transmembrane region" description="Helical" evidence="16">
    <location>
        <begin position="751"/>
        <end position="774"/>
    </location>
</feature>
<dbReference type="GO" id="GO:0008203">
    <property type="term" value="P:cholesterol metabolic process"/>
    <property type="evidence" value="ECO:0007669"/>
    <property type="project" value="UniProtKB-KW"/>
</dbReference>
<reference evidence="19" key="1">
    <citation type="submission" date="2013-04" db="EMBL/GenBank/DDBJ databases">
        <title>The Genome Sequence of Fonticula alba ATCC 38817.</title>
        <authorList>
            <consortium name="The Broad Institute Genomics Platform"/>
            <person name="Russ C."/>
            <person name="Cuomo C."/>
            <person name="Burger G."/>
            <person name="Gray M.W."/>
            <person name="Holland P.W.H."/>
            <person name="King N."/>
            <person name="Lang F.B.F."/>
            <person name="Roger A.J."/>
            <person name="Ruiz-Trillo I."/>
            <person name="Brown M."/>
            <person name="Walker B."/>
            <person name="Young S."/>
            <person name="Zeng Q."/>
            <person name="Gargeya S."/>
            <person name="Fitzgerald M."/>
            <person name="Haas B."/>
            <person name="Abouelleil A."/>
            <person name="Allen A.W."/>
            <person name="Alvarado L."/>
            <person name="Arachchi H.M."/>
            <person name="Berlin A.M."/>
            <person name="Chapman S.B."/>
            <person name="Gainer-Dewar J."/>
            <person name="Goldberg J."/>
            <person name="Griggs A."/>
            <person name="Gujja S."/>
            <person name="Hansen M."/>
            <person name="Howarth C."/>
            <person name="Imamovic A."/>
            <person name="Ireland A."/>
            <person name="Larimer J."/>
            <person name="McCowan C."/>
            <person name="Murphy C."/>
            <person name="Pearson M."/>
            <person name="Poon T.W."/>
            <person name="Priest M."/>
            <person name="Roberts A."/>
            <person name="Saif S."/>
            <person name="Shea T."/>
            <person name="Sisk P."/>
            <person name="Sykes S."/>
            <person name="Wortman J."/>
            <person name="Nusbaum C."/>
            <person name="Birren B."/>
        </authorList>
    </citation>
    <scope>NUCLEOTIDE SEQUENCE [LARGE SCALE GENOMIC DNA]</scope>
    <source>
        <strain evidence="19">ATCC 38817</strain>
    </source>
</reference>
<dbReference type="PANTHER" id="PTHR45727:SF2">
    <property type="entry name" value="NPC INTRACELLULAR CHOLESTEROL TRANSPORTER 1"/>
    <property type="match status" value="1"/>
</dbReference>
<keyword evidence="14" id="KW-0753">Steroid metabolism</keyword>
<feature type="signal peptide" evidence="17">
    <location>
        <begin position="1"/>
        <end position="25"/>
    </location>
</feature>
<comment type="subcellular location">
    <subcellularLocation>
        <location evidence="1">Endomembrane system</location>
        <topology evidence="1">Multi-pass membrane protein</topology>
    </subcellularLocation>
</comment>
<dbReference type="NCBIfam" id="TIGR00917">
    <property type="entry name" value="2A060601"/>
    <property type="match status" value="1"/>
</dbReference>
<feature type="transmembrane region" description="Helical" evidence="16">
    <location>
        <begin position="614"/>
        <end position="635"/>
    </location>
</feature>
<keyword evidence="4" id="KW-0153">Cholesterol metabolism</keyword>
<dbReference type="STRING" id="691883.A0A058Z9V5"/>
<dbReference type="RefSeq" id="XP_009494128.1">
    <property type="nucleotide sequence ID" value="XM_009495853.1"/>
</dbReference>
<comment type="similarity">
    <text evidence="2">Belongs to the patched family.</text>
</comment>
<feature type="transmembrane region" description="Helical" evidence="16">
    <location>
        <begin position="1188"/>
        <end position="1211"/>
    </location>
</feature>
<feature type="transmembrane region" description="Helical" evidence="16">
    <location>
        <begin position="647"/>
        <end position="671"/>
    </location>
</feature>
<dbReference type="Pfam" id="PF12349">
    <property type="entry name" value="Sterol-sensing"/>
    <property type="match status" value="1"/>
</dbReference>
<keyword evidence="13" id="KW-0325">Glycoprotein</keyword>
<keyword evidence="12" id="KW-1207">Sterol metabolism</keyword>
<protein>
    <recommendedName>
        <fullName evidence="18">SSD domain-containing protein</fullName>
    </recommendedName>
</protein>
<dbReference type="Proteomes" id="UP000030693">
    <property type="component" value="Unassembled WGS sequence"/>
</dbReference>
<keyword evidence="9" id="KW-0443">Lipid metabolism</keyword>
<evidence type="ECO:0000256" key="6">
    <source>
        <dbReference type="ARBA" id="ARBA00022729"/>
    </source>
</evidence>
<evidence type="ECO:0000259" key="18">
    <source>
        <dbReference type="PROSITE" id="PS50156"/>
    </source>
</evidence>
<keyword evidence="3" id="KW-0813">Transport</keyword>
<keyword evidence="7 16" id="KW-1133">Transmembrane helix</keyword>
<sequence>MRGAALTLLAALACLLTVFVAGVLAKPGYTEIHAPGYCAFYDECGQSVDPLNPGPFVCPDNRQAVPLDSNRAEFVAELEEFCGPDFSRDRIDSVCCSPAQLVTMKKSLSAAQTFVYNCPACWTNLKSFWCHQTCNPNQSLFWNVTDIQTDPSGSGLDVVMSGAYFVSADFGQKLYDSCAETKFGMSNSLAMDFIGGGADNYLDFLRYMGDPKAMGSPFKIFFPDTTEPYDPVMQPLDVSLYRCDDENPDFRCACMDCAKSCPIPVPLEETGVMCMVGSISCLSLSLIIIYGLFATAMVAYALLRKDSFGGRDDTVSEALYHQVESEVLESEKNRDTRAADWVLYDYMQRFFFKLGFRVARHPALTLLFGLLAIEVCLLGLIWFRIEVDPIELWVAPNAVSRTQKDYFDQNFGPFYRTQQFIVSMNQPEQHELITESTMRFLFEVEAGINNLHATVGDSFSARNVTLSDLCFKPLGEDCVVQSVTQYWQGDEAVFDKYLSNWEDHFKLCVTNPSFPGDAQHPPCLPSFQDPLKTQIVLGGYEDTDYMTAQAFVITYANLNSLDEHFLDMAYAWEKEFVRYMADVVAKPEYAHMRITYFTESGVEVELARGSTSDITTIAVSYLVMFLYVSLSLGSFSTMRRFVVDTKFTLGVAGVVICLSSFLAAVGIFSAIGYKTSLIIAEVIPFLVLAVGVDNVFILVNAFNRLDRSRPVSLRVAATLASVGPSITLSALSESVAFLLGVIVTMPAVNSFALYSAVSVFIGYLLQITVFMALLSADARRREARRVDCLPCIQLSPETLAGPEGLVDNKSLTAGTAGGGPDYLGHEEEQEGATNGMTSAEEAGMSIAHDGGPIGASSSASSPDQYERLAAPVVDPPGMLQRFVEQRVSPLLAIRWLRISIVLAFGALLVAGVSLIPHVELGLDQTIALPDDSYLIPYFHDQANLLMVGAPVYFVVQGGNATTTEGKAQLCGGFHGCDVYSVANILVEETTRSEESFITLNPASWIDDYLSWLNPINKRCCRVQRSDPSIFCQADEDPLSVRCRTCYNMEQFNNLDLGPEGKDFLHYLDLYMQAIPGVDCPRAGAAAYGDAIVPLPEVTSVEASHFRTYHTVLVTQADYIHAYRQALRVADRVAEEYPGQLTAYPYSIWHIYFEQYLTIVPVAFVVLGAASAAVFLVSWLILGQFLAAVFVLLPVLMIVANLAGVMAIWGITLNAVSLVNLVMALGIAVEFTAHTVRAYTTTPASIAHCRVSRAQYALNEVGASVFSGITVTKLLGVAILGFAQSQIFVVYYFRMYVAIVALGFLHGQIFLPALFCLVGPAPVAGGMTAATIVASGVGPGGARIDPTGSSMTDAAAGGAGGGYRWSSDGGPGHADYDDEDAHLWKPAKHHQHSGGSATAATVDGFMAAPVINDVDAGSSSAGGSVQQMSGTADDHQSDLHAHRLRMYGATE</sequence>
<keyword evidence="10 16" id="KW-0472">Membrane</keyword>
<keyword evidence="11" id="KW-1015">Disulfide bond</keyword>
<feature type="transmembrane region" description="Helical" evidence="16">
    <location>
        <begin position="1155"/>
        <end position="1181"/>
    </location>
</feature>
<dbReference type="InterPro" id="IPR000731">
    <property type="entry name" value="SSD"/>
</dbReference>
<dbReference type="GO" id="GO:0012505">
    <property type="term" value="C:endomembrane system"/>
    <property type="evidence" value="ECO:0007669"/>
    <property type="project" value="UniProtKB-SubCell"/>
</dbReference>
<evidence type="ECO:0000256" key="5">
    <source>
        <dbReference type="ARBA" id="ARBA00022692"/>
    </source>
</evidence>
<dbReference type="SUPFAM" id="SSF82866">
    <property type="entry name" value="Multidrug efflux transporter AcrB transmembrane domain"/>
    <property type="match status" value="2"/>
</dbReference>
<evidence type="ECO:0000256" key="9">
    <source>
        <dbReference type="ARBA" id="ARBA00023098"/>
    </source>
</evidence>
<evidence type="ECO:0000256" key="13">
    <source>
        <dbReference type="ARBA" id="ARBA00023180"/>
    </source>
</evidence>
<feature type="transmembrane region" description="Helical" evidence="16">
    <location>
        <begin position="711"/>
        <end position="731"/>
    </location>
</feature>
<evidence type="ECO:0000256" key="2">
    <source>
        <dbReference type="ARBA" id="ARBA00005585"/>
    </source>
</evidence>
<dbReference type="GO" id="GO:0005319">
    <property type="term" value="F:lipid transporter activity"/>
    <property type="evidence" value="ECO:0007669"/>
    <property type="project" value="InterPro"/>
</dbReference>
<dbReference type="InterPro" id="IPR053958">
    <property type="entry name" value="HMGCR/SNAP/NPC1-like_SSD"/>
</dbReference>
<keyword evidence="5 16" id="KW-0812">Transmembrane</keyword>
<dbReference type="EMBL" id="KB932203">
    <property type="protein sequence ID" value="KCV71005.1"/>
    <property type="molecule type" value="Genomic_DNA"/>
</dbReference>
<dbReference type="PANTHER" id="PTHR45727">
    <property type="entry name" value="NPC INTRACELLULAR CHOLESTEROL TRANSPORTER 1"/>
    <property type="match status" value="1"/>
</dbReference>